<dbReference type="AlphaFoldDB" id="A0A1Z4V664"/>
<keyword evidence="2" id="KW-1185">Reference proteome</keyword>
<dbReference type="RefSeq" id="WP_096668384.1">
    <property type="nucleotide sequence ID" value="NZ_AP018316.1"/>
</dbReference>
<dbReference type="OrthoDB" id="428699at2"/>
<evidence type="ECO:0000313" key="1">
    <source>
        <dbReference type="EMBL" id="BAZ86745.1"/>
    </source>
</evidence>
<reference evidence="1 2" key="1">
    <citation type="submission" date="2017-06" db="EMBL/GenBank/DDBJ databases">
        <title>Genome sequencing of cyanobaciteial culture collection at National Institute for Environmental Studies (NIES).</title>
        <authorList>
            <person name="Hirose Y."/>
            <person name="Shimura Y."/>
            <person name="Fujisawa T."/>
            <person name="Nakamura Y."/>
            <person name="Kawachi M."/>
        </authorList>
    </citation>
    <scope>NUCLEOTIDE SEQUENCE [LARGE SCALE GENOMIC DNA]</scope>
    <source>
        <strain evidence="1 2">NIES-806</strain>
    </source>
</reference>
<dbReference type="KEGG" id="dcm:NIES806_29610"/>
<sequence>MIKLEQPQSDVFSNLKVTLLIEPLTSGQIAASIKEFPDCRVQAQTRESAIAQIQATFLERLKNIEAISWQVPIQISEPAWMKFAGIFEDDIDFTAITESIRAERTTDDDSEIDSSYYL</sequence>
<evidence type="ECO:0000313" key="2">
    <source>
        <dbReference type="Proteomes" id="UP000218702"/>
    </source>
</evidence>
<protein>
    <submittedName>
        <fullName evidence="1">Uncharacterized protein</fullName>
    </submittedName>
</protein>
<accession>A0A1Z4V664</accession>
<proteinExistence type="predicted"/>
<name>A0A1Z4V664_9CYAN</name>
<dbReference type="EMBL" id="AP018316">
    <property type="protein sequence ID" value="BAZ86745.1"/>
    <property type="molecule type" value="Genomic_DNA"/>
</dbReference>
<dbReference type="Proteomes" id="UP000218702">
    <property type="component" value="Chromosome"/>
</dbReference>
<organism evidence="1 2">
    <name type="scientific">Dolichospermum compactum NIES-806</name>
    <dbReference type="NCBI Taxonomy" id="1973481"/>
    <lineage>
        <taxon>Bacteria</taxon>
        <taxon>Bacillati</taxon>
        <taxon>Cyanobacteriota</taxon>
        <taxon>Cyanophyceae</taxon>
        <taxon>Nostocales</taxon>
        <taxon>Aphanizomenonaceae</taxon>
        <taxon>Dolichospermum</taxon>
        <taxon>Dolichospermum compactum</taxon>
    </lineage>
</organism>
<gene>
    <name evidence="1" type="ORF">NIES806_29610</name>
</gene>